<keyword evidence="3" id="KW-1185">Reference proteome</keyword>
<feature type="region of interest" description="Disordered" evidence="1">
    <location>
        <begin position="1"/>
        <end position="23"/>
    </location>
</feature>
<protein>
    <submittedName>
        <fullName evidence="2">Uncharacterized protein</fullName>
    </submittedName>
</protein>
<comment type="caution">
    <text evidence="2">The sequence shown here is derived from an EMBL/GenBank/DDBJ whole genome shotgun (WGS) entry which is preliminary data.</text>
</comment>
<dbReference type="OrthoDB" id="2423701at2759"/>
<dbReference type="SUPFAM" id="SSF48452">
    <property type="entry name" value="TPR-like"/>
    <property type="match status" value="1"/>
</dbReference>
<dbReference type="InterPro" id="IPR011990">
    <property type="entry name" value="TPR-like_helical_dom_sf"/>
</dbReference>
<dbReference type="PANTHER" id="PTHR15544">
    <property type="entry name" value="OSMOSIS RESPONSIVE FACTOR"/>
    <property type="match status" value="1"/>
</dbReference>
<sequence length="193" mass="22324">MNPESPARATAFTPLQVRGRSTSLKRPVIHSLFQEDPEEVPSVPPPAKRSLLRVEDPPTQGKRLRAEGIFLAEQGRFWQAIHLWNQALDILPQDVRLLEMKAQALIQVHEWEPAIEIGRKVTQIDPLWWEGYQTWGRALVGGGRVPEARWAFSKAAFLNPSDRELRIEDLLWSQELYRHWKAEQEARRPVTEI</sequence>
<evidence type="ECO:0000313" key="3">
    <source>
        <dbReference type="Proteomes" id="UP000318571"/>
    </source>
</evidence>
<evidence type="ECO:0000313" key="2">
    <source>
        <dbReference type="EMBL" id="TRY74438.1"/>
    </source>
</evidence>
<dbReference type="InterPro" id="IPR052658">
    <property type="entry name" value="TPR-containing"/>
</dbReference>
<accession>A0A553P9U5</accession>
<dbReference type="EMBL" id="VCGU01000005">
    <property type="protein sequence ID" value="TRY74438.1"/>
    <property type="molecule type" value="Genomic_DNA"/>
</dbReference>
<dbReference type="PANTHER" id="PTHR15544:SF0">
    <property type="entry name" value="TETRATRICOPEPTIDE REPEAT PROTEIN 33"/>
    <property type="match status" value="1"/>
</dbReference>
<dbReference type="Proteomes" id="UP000318571">
    <property type="component" value="Chromosome 2"/>
</dbReference>
<dbReference type="Gene3D" id="1.25.40.10">
    <property type="entry name" value="Tetratricopeptide repeat domain"/>
    <property type="match status" value="1"/>
</dbReference>
<evidence type="ECO:0000256" key="1">
    <source>
        <dbReference type="SAM" id="MobiDB-lite"/>
    </source>
</evidence>
<reference evidence="2 3" key="1">
    <citation type="journal article" date="2018" name="Nat. Ecol. Evol.">
        <title>Genomic signatures of mitonuclear coevolution across populations of Tigriopus californicus.</title>
        <authorList>
            <person name="Barreto F.S."/>
            <person name="Watson E.T."/>
            <person name="Lima T.G."/>
            <person name="Willett C.S."/>
            <person name="Edmands S."/>
            <person name="Li W."/>
            <person name="Burton R.S."/>
        </authorList>
    </citation>
    <scope>NUCLEOTIDE SEQUENCE [LARGE SCALE GENOMIC DNA]</scope>
    <source>
        <strain evidence="2 3">San Diego</strain>
    </source>
</reference>
<dbReference type="STRING" id="6832.A0A553P9U5"/>
<proteinExistence type="predicted"/>
<gene>
    <name evidence="2" type="ORF">TCAL_01305</name>
</gene>
<organism evidence="2 3">
    <name type="scientific">Tigriopus californicus</name>
    <name type="common">Marine copepod</name>
    <dbReference type="NCBI Taxonomy" id="6832"/>
    <lineage>
        <taxon>Eukaryota</taxon>
        <taxon>Metazoa</taxon>
        <taxon>Ecdysozoa</taxon>
        <taxon>Arthropoda</taxon>
        <taxon>Crustacea</taxon>
        <taxon>Multicrustacea</taxon>
        <taxon>Hexanauplia</taxon>
        <taxon>Copepoda</taxon>
        <taxon>Harpacticoida</taxon>
        <taxon>Harpacticidae</taxon>
        <taxon>Tigriopus</taxon>
    </lineage>
</organism>
<dbReference type="AlphaFoldDB" id="A0A553P9U5"/>
<name>A0A553P9U5_TIGCA</name>